<dbReference type="InterPro" id="IPR027417">
    <property type="entry name" value="P-loop_NTPase"/>
</dbReference>
<feature type="binding site" evidence="10">
    <location>
        <begin position="287"/>
        <end position="294"/>
    </location>
    <ligand>
        <name>ATP</name>
        <dbReference type="ChEBI" id="CHEBI:30616"/>
    </ligand>
</feature>
<dbReference type="InterPro" id="IPR014001">
    <property type="entry name" value="Helicase_ATP-bd"/>
</dbReference>
<dbReference type="SUPFAM" id="SSF52540">
    <property type="entry name" value="P-loop containing nucleoside triphosphate hydrolases"/>
    <property type="match status" value="2"/>
</dbReference>
<evidence type="ECO:0000256" key="11">
    <source>
        <dbReference type="RuleBase" id="RU364106"/>
    </source>
</evidence>
<dbReference type="Pfam" id="PF00929">
    <property type="entry name" value="RNase_T"/>
    <property type="match status" value="1"/>
</dbReference>
<comment type="function">
    <text evidence="10 11">3'-5' exonuclease.</text>
</comment>
<dbReference type="NCBIfam" id="TIGR00573">
    <property type="entry name" value="dnaq"/>
    <property type="match status" value="1"/>
</dbReference>
<gene>
    <name evidence="10 11" type="primary">dinG</name>
    <name evidence="13" type="ORF">LCB40_09090</name>
</gene>
<dbReference type="GO" id="GO:0003677">
    <property type="term" value="F:DNA binding"/>
    <property type="evidence" value="ECO:0007669"/>
    <property type="project" value="InterPro"/>
</dbReference>
<dbReference type="CDD" id="cd06127">
    <property type="entry name" value="DEDDh"/>
    <property type="match status" value="1"/>
</dbReference>
<dbReference type="InterPro" id="IPR036397">
    <property type="entry name" value="RNaseH_sf"/>
</dbReference>
<evidence type="ECO:0000256" key="10">
    <source>
        <dbReference type="HAMAP-Rule" id="MF_02206"/>
    </source>
</evidence>
<organism evidence="13 14">
    <name type="scientific">Lactobacillus corticis</name>
    <dbReference type="NCBI Taxonomy" id="2201249"/>
    <lineage>
        <taxon>Bacteria</taxon>
        <taxon>Bacillati</taxon>
        <taxon>Bacillota</taxon>
        <taxon>Bacilli</taxon>
        <taxon>Lactobacillales</taxon>
        <taxon>Lactobacillaceae</taxon>
        <taxon>Lactobacillus</taxon>
    </lineage>
</organism>
<dbReference type="InterPro" id="IPR013520">
    <property type="entry name" value="Ribonucl_H"/>
</dbReference>
<keyword evidence="13" id="KW-0347">Helicase</keyword>
<keyword evidence="1" id="KW-0808">Transferase</keyword>
<dbReference type="HAMAP" id="MF_02206">
    <property type="entry name" value="DinG_exonucl"/>
    <property type="match status" value="1"/>
</dbReference>
<evidence type="ECO:0000256" key="8">
    <source>
        <dbReference type="ARBA" id="ARBA00022840"/>
    </source>
</evidence>
<dbReference type="FunFam" id="3.30.420.10:FF:000045">
    <property type="entry name" value="3'-5' exonuclease DinG"/>
    <property type="match status" value="1"/>
</dbReference>
<keyword evidence="5 10" id="KW-0547">Nucleotide-binding</keyword>
<dbReference type="Proteomes" id="UP000677218">
    <property type="component" value="Unassembled WGS sequence"/>
</dbReference>
<dbReference type="GO" id="GO:0005829">
    <property type="term" value="C:cytosol"/>
    <property type="evidence" value="ECO:0007669"/>
    <property type="project" value="TreeGrafter"/>
</dbReference>
<evidence type="ECO:0000313" key="13">
    <source>
        <dbReference type="EMBL" id="GFZ27029.1"/>
    </source>
</evidence>
<dbReference type="EMBL" id="BMAY01000005">
    <property type="protein sequence ID" value="GFZ27029.1"/>
    <property type="molecule type" value="Genomic_DNA"/>
</dbReference>
<dbReference type="Gene3D" id="3.40.50.300">
    <property type="entry name" value="P-loop containing nucleotide triphosphate hydrolases"/>
    <property type="match status" value="2"/>
</dbReference>
<dbReference type="GO" id="GO:0045004">
    <property type="term" value="P:DNA replication proofreading"/>
    <property type="evidence" value="ECO:0007669"/>
    <property type="project" value="TreeGrafter"/>
</dbReference>
<comment type="caution">
    <text evidence="13">The sequence shown here is derived from an EMBL/GenBank/DDBJ whole genome shotgun (WGS) entry which is preliminary data.</text>
</comment>
<keyword evidence="3" id="KW-0235">DNA replication</keyword>
<keyword evidence="14" id="KW-1185">Reference proteome</keyword>
<dbReference type="SMART" id="SM00487">
    <property type="entry name" value="DEXDc"/>
    <property type="match status" value="1"/>
</dbReference>
<dbReference type="PROSITE" id="PS51193">
    <property type="entry name" value="HELICASE_ATP_BIND_2"/>
    <property type="match status" value="1"/>
</dbReference>
<name>A0A916VJ45_9LACO</name>
<keyword evidence="7 10" id="KW-0269">Exonuclease</keyword>
<dbReference type="Pfam" id="PF04851">
    <property type="entry name" value="ResIII"/>
    <property type="match status" value="1"/>
</dbReference>
<keyword evidence="9" id="KW-0239">DNA-directed DNA polymerase</keyword>
<dbReference type="NCBIfam" id="TIGR01407">
    <property type="entry name" value="dinG_rel"/>
    <property type="match status" value="1"/>
</dbReference>
<accession>A0A916VJ45</accession>
<dbReference type="InterPro" id="IPR014013">
    <property type="entry name" value="Helic_SF1/SF2_ATP-bd_DinG/Rad3"/>
</dbReference>
<reference evidence="13" key="1">
    <citation type="submission" date="2020-08" db="EMBL/GenBank/DDBJ databases">
        <title>Taxonomic study for Lactobacillus species isolated from hardwood bark.</title>
        <authorList>
            <person name="Tohno M."/>
            <person name="Tanizawa Y."/>
        </authorList>
    </citation>
    <scope>NUCLEOTIDE SEQUENCE</scope>
    <source>
        <strain evidence="13">B40</strain>
    </source>
</reference>
<evidence type="ECO:0000256" key="3">
    <source>
        <dbReference type="ARBA" id="ARBA00022705"/>
    </source>
</evidence>
<dbReference type="PANTHER" id="PTHR30231">
    <property type="entry name" value="DNA POLYMERASE III SUBUNIT EPSILON"/>
    <property type="match status" value="1"/>
</dbReference>
<dbReference type="Pfam" id="PF13307">
    <property type="entry name" value="Helicase_C_2"/>
    <property type="match status" value="1"/>
</dbReference>
<proteinExistence type="inferred from homology"/>
<dbReference type="EC" id="3.1.-.-" evidence="10 11"/>
<comment type="similarity">
    <text evidence="10 11">Belongs to the helicase family. DinG subfamily. Type 2 sub-subfamily.</text>
</comment>
<feature type="domain" description="Helicase ATP-binding" evidence="12">
    <location>
        <begin position="250"/>
        <end position="507"/>
    </location>
</feature>
<dbReference type="GO" id="GO:0003887">
    <property type="term" value="F:DNA-directed DNA polymerase activity"/>
    <property type="evidence" value="ECO:0007669"/>
    <property type="project" value="UniProtKB-KW"/>
</dbReference>
<dbReference type="PANTHER" id="PTHR30231:SF41">
    <property type="entry name" value="DNA POLYMERASE III SUBUNIT EPSILON"/>
    <property type="match status" value="1"/>
</dbReference>
<dbReference type="Gene3D" id="3.30.420.10">
    <property type="entry name" value="Ribonuclease H-like superfamily/Ribonuclease H"/>
    <property type="match status" value="1"/>
</dbReference>
<dbReference type="AlphaFoldDB" id="A0A916VJ45"/>
<dbReference type="InterPro" id="IPR006935">
    <property type="entry name" value="Helicase/UvrB_N"/>
</dbReference>
<keyword evidence="8 10" id="KW-0067">ATP-binding</keyword>
<evidence type="ECO:0000256" key="6">
    <source>
        <dbReference type="ARBA" id="ARBA00022801"/>
    </source>
</evidence>
<keyword evidence="2" id="KW-0548">Nucleotidyltransferase</keyword>
<evidence type="ECO:0000256" key="2">
    <source>
        <dbReference type="ARBA" id="ARBA00022695"/>
    </source>
</evidence>
<dbReference type="GO" id="GO:0016818">
    <property type="term" value="F:hydrolase activity, acting on acid anhydrides, in phosphorus-containing anhydrides"/>
    <property type="evidence" value="ECO:0007669"/>
    <property type="project" value="InterPro"/>
</dbReference>
<dbReference type="RefSeq" id="WP_212780723.1">
    <property type="nucleotide sequence ID" value="NZ_BMAY01000005.1"/>
</dbReference>
<dbReference type="SMART" id="SM00491">
    <property type="entry name" value="HELICc2"/>
    <property type="match status" value="1"/>
</dbReference>
<dbReference type="InterPro" id="IPR006555">
    <property type="entry name" value="ATP-dep_Helicase_C"/>
</dbReference>
<dbReference type="SUPFAM" id="SSF53098">
    <property type="entry name" value="Ribonuclease H-like"/>
    <property type="match status" value="1"/>
</dbReference>
<keyword evidence="4 10" id="KW-0540">Nuclease</keyword>
<evidence type="ECO:0000256" key="5">
    <source>
        <dbReference type="ARBA" id="ARBA00022741"/>
    </source>
</evidence>
<evidence type="ECO:0000256" key="4">
    <source>
        <dbReference type="ARBA" id="ARBA00022722"/>
    </source>
</evidence>
<evidence type="ECO:0000256" key="7">
    <source>
        <dbReference type="ARBA" id="ARBA00022839"/>
    </source>
</evidence>
<evidence type="ECO:0000256" key="9">
    <source>
        <dbReference type="ARBA" id="ARBA00022932"/>
    </source>
</evidence>
<feature type="short sequence motif" description="DEAH box" evidence="10">
    <location>
        <begin position="462"/>
        <end position="465"/>
    </location>
</feature>
<dbReference type="InterPro" id="IPR012337">
    <property type="entry name" value="RNaseH-like_sf"/>
</dbReference>
<keyword evidence="6 10" id="KW-0378">Hydrolase</keyword>
<dbReference type="InterPro" id="IPR006054">
    <property type="entry name" value="DnaQ"/>
</dbReference>
<dbReference type="InterPro" id="IPR006310">
    <property type="entry name" value="DinG"/>
</dbReference>
<evidence type="ECO:0000256" key="1">
    <source>
        <dbReference type="ARBA" id="ARBA00022679"/>
    </source>
</evidence>
<dbReference type="GO" id="GO:0004386">
    <property type="term" value="F:helicase activity"/>
    <property type="evidence" value="ECO:0007669"/>
    <property type="project" value="UniProtKB-KW"/>
</dbReference>
<dbReference type="GO" id="GO:0008408">
    <property type="term" value="F:3'-5' exonuclease activity"/>
    <property type="evidence" value="ECO:0007669"/>
    <property type="project" value="UniProtKB-UniRule"/>
</dbReference>
<dbReference type="GO" id="GO:0005524">
    <property type="term" value="F:ATP binding"/>
    <property type="evidence" value="ECO:0007669"/>
    <property type="project" value="UniProtKB-UniRule"/>
</dbReference>
<evidence type="ECO:0000259" key="12">
    <source>
        <dbReference type="PROSITE" id="PS51193"/>
    </source>
</evidence>
<protein>
    <recommendedName>
        <fullName evidence="10 11">3'-5' exonuclease DinG</fullName>
        <ecNumber evidence="10 11">3.1.-.-</ecNumber>
    </recommendedName>
</protein>
<evidence type="ECO:0000313" key="14">
    <source>
        <dbReference type="Proteomes" id="UP000677218"/>
    </source>
</evidence>
<dbReference type="SMART" id="SM00479">
    <property type="entry name" value="EXOIII"/>
    <property type="match status" value="1"/>
</dbReference>
<sequence>MAQIFQDQTFAVVDLETTGTQREDNHHIIQFGCALIKHGQVVKTYSYMINPHRSIPQPVQNLTGIHDEDVAKAKDFKFYAPKIIEILEGTVFVAHNVNFDLPFLNHELVQNGFSEFSGKAIDTVELAKIAFPTFPSYKLSDLTKKLAIKHKDPHKADSDAYGTAILLLKIIEKLSSLPQATLNTLSALSHGLIRDTSWVITSIATELRQKKRPLAKNWMQVRNLVLRKQANALPANEHHEATFPESDQEKRRLFKGKLNYRREQVNLIDHLEKFIQDPDQRAMLIEAPNGTGKTFSYLFSYAYNLYSGRKLVIAAPTKVLQDQLIQREIPQLLKVTGLDLTFEAVKSSYHYIDLDGFMQTLYQGGNHNIQTLVLQMQIIVWLTETTTGDLDELELTNYQAPLFAKITHPGDARVGSTFAEVDFWNLARQHQEQADILVTNHAYLANHFNDSIWGPNPYLVIDEAHRFADNVISSRNDALQFESLWGQISHLRNLLFFSNYAQIFNDNPQMEFLLNHLDQDSRDLIHEINHLQRWLYQKRPHALSREVDSSGEKYVFEGATLFPAENEFISQLTSFCQKMEQVRQETNEISYQLFAQKEDRLSEDLVEVIDHLDFYIEQSYQLSDLIADKTKLEHEGFVVQVTNSEDPLSSNLHWLMVDASEVLPKIYDRFDHLAFVSATMTSDRNFDYIKRQLCLNHLMPTEYIGKSTFNYEQHLAVITVSDLPNPESEDYPHELAKVLLSTISDQGHVLVLMTNLAKIKELYSEIANEPVLADYELLAQGISGSNSRIAKRFAIASQAIILGADSFWEGIDFHDCGIDLVFATKLPFESPDQPEVRLRQQQLQSQGYNIFKYDSLPRAILRFRQGMGRLIRGEEDHGQFVILDNRIWQKEYGRDFLKVIPVKAKKIKVKDLKGTIDRYE</sequence>